<keyword evidence="4" id="KW-0862">Zinc</keyword>
<keyword evidence="8" id="KW-0223">Dioxygenase</keyword>
<feature type="signal peptide" evidence="6">
    <location>
        <begin position="1"/>
        <end position="34"/>
    </location>
</feature>
<evidence type="ECO:0000256" key="3">
    <source>
        <dbReference type="ARBA" id="ARBA00022723"/>
    </source>
</evidence>
<comment type="caution">
    <text evidence="8">The sequence shown here is derived from an EMBL/GenBank/DDBJ whole genome shotgun (WGS) entry which is preliminary data.</text>
</comment>
<dbReference type="NCBIfam" id="NF007914">
    <property type="entry name" value="PRK10628.1"/>
    <property type="match status" value="1"/>
</dbReference>
<dbReference type="Proteomes" id="UP000778523">
    <property type="component" value="Unassembled WGS sequence"/>
</dbReference>
<evidence type="ECO:0000256" key="2">
    <source>
        <dbReference type="ARBA" id="ARBA00007581"/>
    </source>
</evidence>
<dbReference type="RefSeq" id="WP_170019554.1">
    <property type="nucleotide sequence ID" value="NZ_JABCSC020000001.1"/>
</dbReference>
<evidence type="ECO:0000259" key="7">
    <source>
        <dbReference type="Pfam" id="PF02900"/>
    </source>
</evidence>
<evidence type="ECO:0000256" key="1">
    <source>
        <dbReference type="ARBA" id="ARBA00001947"/>
    </source>
</evidence>
<dbReference type="PANTHER" id="PTHR30096:SF0">
    <property type="entry name" value="4,5-DOPA DIOXYGENASE EXTRADIOL-LIKE PROTEIN"/>
    <property type="match status" value="1"/>
</dbReference>
<dbReference type="GO" id="GO:0050297">
    <property type="term" value="F:stizolobate synthase activity"/>
    <property type="evidence" value="ECO:0007669"/>
    <property type="project" value="UniProtKB-EC"/>
</dbReference>
<comment type="similarity">
    <text evidence="2">Belongs to the DODA-type extradiol aromatic ring-opening dioxygenase family.</text>
</comment>
<dbReference type="PROSITE" id="PS51318">
    <property type="entry name" value="TAT"/>
    <property type="match status" value="1"/>
</dbReference>
<evidence type="ECO:0000256" key="4">
    <source>
        <dbReference type="ARBA" id="ARBA00022833"/>
    </source>
</evidence>
<feature type="domain" description="Extradiol ring-cleavage dioxygenase class III enzyme subunit B" evidence="7">
    <location>
        <begin position="69"/>
        <end position="289"/>
    </location>
</feature>
<comment type="cofactor">
    <cofactor evidence="1">
        <name>Zn(2+)</name>
        <dbReference type="ChEBI" id="CHEBI:29105"/>
    </cofactor>
</comment>
<evidence type="ECO:0000256" key="5">
    <source>
        <dbReference type="ARBA" id="ARBA00023002"/>
    </source>
</evidence>
<dbReference type="EC" id="1.13.11.29" evidence="8"/>
<dbReference type="Pfam" id="PF02900">
    <property type="entry name" value="LigB"/>
    <property type="match status" value="1"/>
</dbReference>
<dbReference type="PANTHER" id="PTHR30096">
    <property type="entry name" value="4,5-DOPA DIOXYGENASE EXTRADIOL-LIKE PROTEIN"/>
    <property type="match status" value="1"/>
</dbReference>
<protein>
    <submittedName>
        <fullName evidence="8">4,5-DOPA dioxygenase extradiol</fullName>
        <ecNumber evidence="8">1.13.11.29</ecNumber>
    </submittedName>
</protein>
<dbReference type="InterPro" id="IPR006311">
    <property type="entry name" value="TAT_signal"/>
</dbReference>
<feature type="chain" id="PRO_5047505304" evidence="6">
    <location>
        <begin position="35"/>
        <end position="308"/>
    </location>
</feature>
<evidence type="ECO:0000256" key="6">
    <source>
        <dbReference type="SAM" id="SignalP"/>
    </source>
</evidence>
<dbReference type="InterPro" id="IPR004183">
    <property type="entry name" value="Xdiol_dOase_suB"/>
</dbReference>
<reference evidence="8 9" key="1">
    <citation type="submission" date="2020-06" db="EMBL/GenBank/DDBJ databases">
        <title>Draft genome of Uliginosibacterium sp. IMCC34675.</title>
        <authorList>
            <person name="Song J."/>
        </authorList>
    </citation>
    <scope>NUCLEOTIDE SEQUENCE [LARGE SCALE GENOMIC DNA]</scope>
    <source>
        <strain evidence="8 9">IMCC34675</strain>
    </source>
</reference>
<keyword evidence="5 8" id="KW-0560">Oxidoreductase</keyword>
<keyword evidence="9" id="KW-1185">Reference proteome</keyword>
<gene>
    <name evidence="8" type="primary">ygiD</name>
    <name evidence="8" type="ORF">HJ583_000475</name>
</gene>
<dbReference type="EMBL" id="JABCSC020000001">
    <property type="protein sequence ID" value="NSL53489.1"/>
    <property type="molecule type" value="Genomic_DNA"/>
</dbReference>
<dbReference type="InterPro" id="IPR014436">
    <property type="entry name" value="Extradiol_dOase_DODA"/>
</dbReference>
<evidence type="ECO:0000313" key="9">
    <source>
        <dbReference type="Proteomes" id="UP000778523"/>
    </source>
</evidence>
<proteinExistence type="inferred from homology"/>
<name>A0ABX2IAW4_9RHOO</name>
<organism evidence="8 9">
    <name type="scientific">Uliginosibacterium aquaticum</name>
    <dbReference type="NCBI Taxonomy" id="2731212"/>
    <lineage>
        <taxon>Bacteria</taxon>
        <taxon>Pseudomonadati</taxon>
        <taxon>Pseudomonadota</taxon>
        <taxon>Betaproteobacteria</taxon>
        <taxon>Rhodocyclales</taxon>
        <taxon>Zoogloeaceae</taxon>
        <taxon>Uliginosibacterium</taxon>
    </lineage>
</organism>
<dbReference type="SUPFAM" id="SSF53213">
    <property type="entry name" value="LigB-like"/>
    <property type="match status" value="1"/>
</dbReference>
<keyword evidence="3" id="KW-0479">Metal-binding</keyword>
<evidence type="ECO:0000313" key="8">
    <source>
        <dbReference type="EMBL" id="NSL53489.1"/>
    </source>
</evidence>
<dbReference type="CDD" id="cd07363">
    <property type="entry name" value="45_DOPA_Dioxygenase"/>
    <property type="match status" value="1"/>
</dbReference>
<dbReference type="Gene3D" id="3.40.830.10">
    <property type="entry name" value="LigB-like"/>
    <property type="match status" value="1"/>
</dbReference>
<accession>A0ABX2IAW4</accession>
<keyword evidence="6" id="KW-0732">Signal</keyword>
<dbReference type="PIRSF" id="PIRSF006157">
    <property type="entry name" value="Doxgns_DODA"/>
    <property type="match status" value="1"/>
</dbReference>
<sequence length="308" mass="33632">MSHSRHPDSQRRRFLIQGSALGTLTALHSLGAWAATQGKPSGKGEKFKPAPVLFIGHGSPMNAIHANAFTRSLNALGQKLPAPKAMLVVSAHWLSPGVTAVNVAERPPTIHDFGGFPAELHAMEYPAPGSPRLAREAIRAVKGVKVVATEEWGLDHGTWTVLHHLYPEAKIPVFQLSIDYARGPEFHYQLGRELAALRQQGVMIIGSGNIVHNLRATQRNQPEAMRASQDWAQRFDEAYAAALAQREDKRILDYTRLDASVSMAVPTPDHYFPMLYALGAAGRDEAAETLFTGFHSGTLSMRCFGFGV</sequence>